<dbReference type="Proteomes" id="UP000228886">
    <property type="component" value="Unassembled WGS sequence"/>
</dbReference>
<proteinExistence type="predicted"/>
<dbReference type="Pfam" id="PF00924">
    <property type="entry name" value="MS_channel_2nd"/>
    <property type="match status" value="1"/>
</dbReference>
<evidence type="ECO:0000313" key="2">
    <source>
        <dbReference type="EMBL" id="PIV64145.1"/>
    </source>
</evidence>
<organism evidence="2 3">
    <name type="scientific">bacterium (Candidatus Ratteibacteria) CG01_land_8_20_14_3_00_40_19</name>
    <dbReference type="NCBI Taxonomy" id="2014290"/>
    <lineage>
        <taxon>Bacteria</taxon>
        <taxon>Candidatus Ratteibacteria</taxon>
    </lineage>
</organism>
<dbReference type="GO" id="GO:0055085">
    <property type="term" value="P:transmembrane transport"/>
    <property type="evidence" value="ECO:0007669"/>
    <property type="project" value="InterPro"/>
</dbReference>
<sequence length="86" mass="9978">MDNRIENLSLKDLVELHDRIARRIWELEKGKLSEKLGEFQIGDRVNFQSEGKTVSGTVIRVNRKTLSVRSQEGYWYVAPWAVTKTS</sequence>
<dbReference type="InterPro" id="IPR006685">
    <property type="entry name" value="MscS_channel_2nd"/>
</dbReference>
<evidence type="ECO:0000259" key="1">
    <source>
        <dbReference type="Pfam" id="PF00924"/>
    </source>
</evidence>
<accession>A0A2M7E8V9</accession>
<dbReference type="AlphaFoldDB" id="A0A2M7E8V9"/>
<name>A0A2M7E8V9_9BACT</name>
<comment type="caution">
    <text evidence="2">The sequence shown here is derived from an EMBL/GenBank/DDBJ whole genome shotgun (WGS) entry which is preliminary data.</text>
</comment>
<evidence type="ECO:0000313" key="3">
    <source>
        <dbReference type="Proteomes" id="UP000228886"/>
    </source>
</evidence>
<gene>
    <name evidence="2" type="ORF">COS11_03695</name>
</gene>
<protein>
    <recommendedName>
        <fullName evidence="1">Mechanosensitive ion channel MscS domain-containing protein</fullName>
    </recommendedName>
</protein>
<dbReference type="GO" id="GO:0016020">
    <property type="term" value="C:membrane"/>
    <property type="evidence" value="ECO:0007669"/>
    <property type="project" value="InterPro"/>
</dbReference>
<dbReference type="EMBL" id="PETL01000179">
    <property type="protein sequence ID" value="PIV64145.1"/>
    <property type="molecule type" value="Genomic_DNA"/>
</dbReference>
<feature type="domain" description="Mechanosensitive ion channel MscS" evidence="1">
    <location>
        <begin position="38"/>
        <end position="80"/>
    </location>
</feature>
<reference evidence="3" key="1">
    <citation type="submission" date="2017-09" db="EMBL/GenBank/DDBJ databases">
        <title>Depth-based differentiation of microbial function through sediment-hosted aquifers and enrichment of novel symbionts in the deep terrestrial subsurface.</title>
        <authorList>
            <person name="Probst A.J."/>
            <person name="Ladd B."/>
            <person name="Jarett J.K."/>
            <person name="Geller-Mcgrath D.E."/>
            <person name="Sieber C.M.K."/>
            <person name="Emerson J.B."/>
            <person name="Anantharaman K."/>
            <person name="Thomas B.C."/>
            <person name="Malmstrom R."/>
            <person name="Stieglmeier M."/>
            <person name="Klingl A."/>
            <person name="Woyke T."/>
            <person name="Ryan C.M."/>
            <person name="Banfield J.F."/>
        </authorList>
    </citation>
    <scope>NUCLEOTIDE SEQUENCE [LARGE SCALE GENOMIC DNA]</scope>
</reference>